<dbReference type="GO" id="GO:0005829">
    <property type="term" value="C:cytosol"/>
    <property type="evidence" value="ECO:0007669"/>
    <property type="project" value="TreeGrafter"/>
</dbReference>
<evidence type="ECO:0000313" key="13">
    <source>
        <dbReference type="Proteomes" id="UP000275069"/>
    </source>
</evidence>
<name>A0A387BNW6_9MICO</name>
<dbReference type="RefSeq" id="WP_120789692.1">
    <property type="nucleotide sequence ID" value="NZ_CP032624.1"/>
</dbReference>
<dbReference type="GO" id="GO:0071897">
    <property type="term" value="P:DNA biosynthetic process"/>
    <property type="evidence" value="ECO:0007669"/>
    <property type="project" value="UniProtKB-KW"/>
</dbReference>
<dbReference type="GO" id="GO:0004797">
    <property type="term" value="F:thymidine kinase activity"/>
    <property type="evidence" value="ECO:0007669"/>
    <property type="project" value="UniProtKB-EC"/>
</dbReference>
<organism evidence="12 13">
    <name type="scientific">Gryllotalpicola protaetiae</name>
    <dbReference type="NCBI Taxonomy" id="2419771"/>
    <lineage>
        <taxon>Bacteria</taxon>
        <taxon>Bacillati</taxon>
        <taxon>Actinomycetota</taxon>
        <taxon>Actinomycetes</taxon>
        <taxon>Micrococcales</taxon>
        <taxon>Microbacteriaceae</taxon>
        <taxon>Gryllotalpicola</taxon>
    </lineage>
</organism>
<evidence type="ECO:0000256" key="11">
    <source>
        <dbReference type="RuleBase" id="RU004165"/>
    </source>
</evidence>
<protein>
    <recommendedName>
        <fullName evidence="2 10">Thymidine kinase</fullName>
        <ecNumber evidence="2 10">2.7.1.21</ecNumber>
    </recommendedName>
</protein>
<keyword evidence="7 10" id="KW-0067">ATP-binding</keyword>
<dbReference type="SUPFAM" id="SSF52540">
    <property type="entry name" value="P-loop containing nucleoside triphosphate hydrolases"/>
    <property type="match status" value="1"/>
</dbReference>
<evidence type="ECO:0000313" key="12">
    <source>
        <dbReference type="EMBL" id="AYG04162.1"/>
    </source>
</evidence>
<dbReference type="Proteomes" id="UP000275069">
    <property type="component" value="Chromosome"/>
</dbReference>
<dbReference type="GO" id="GO:0046104">
    <property type="term" value="P:thymidine metabolic process"/>
    <property type="evidence" value="ECO:0007669"/>
    <property type="project" value="TreeGrafter"/>
</dbReference>
<dbReference type="EC" id="2.7.1.21" evidence="2 10"/>
<sequence length="229" mass="25295">MAKLYFRYGAMNSGKSTALLQAAFNYEERGHNVLIAKPALDTKGDDQVVSRLGLTRTVDFTVDSSADIYLTFQQHRSHILNTRGRDVSALLIDEAQFFTEAQIDDLLRIALLEDVPVLAYGIRTDFQTVAFPGSRRLLEVAHAIEELKTICRCGRKAIFNARVIDGEYVFDGAQVAIDEGAQLQASVTYESLCGLCYLQESHGTLNNGRRHWPGGAAPAYADAPDADFM</sequence>
<dbReference type="KEGG" id="gry:D7I44_11900"/>
<evidence type="ECO:0000256" key="5">
    <source>
        <dbReference type="ARBA" id="ARBA00022741"/>
    </source>
</evidence>
<keyword evidence="6 10" id="KW-0418">Kinase</keyword>
<dbReference type="NCBIfam" id="NF003300">
    <property type="entry name" value="PRK04296.1-5"/>
    <property type="match status" value="1"/>
</dbReference>
<dbReference type="Pfam" id="PF00265">
    <property type="entry name" value="TK"/>
    <property type="match status" value="1"/>
</dbReference>
<dbReference type="GO" id="GO:0005524">
    <property type="term" value="F:ATP binding"/>
    <property type="evidence" value="ECO:0007669"/>
    <property type="project" value="UniProtKB-KW"/>
</dbReference>
<gene>
    <name evidence="12" type="ORF">D7I44_11900</name>
</gene>
<dbReference type="InterPro" id="IPR027417">
    <property type="entry name" value="P-loop_NTPase"/>
</dbReference>
<reference evidence="12 13" key="1">
    <citation type="submission" date="2018-09" db="EMBL/GenBank/DDBJ databases">
        <title>Genome sequencing of strain 2DFW10M-5.</title>
        <authorList>
            <person name="Heo J."/>
            <person name="Kim S.-J."/>
            <person name="Kwon S.-W."/>
        </authorList>
    </citation>
    <scope>NUCLEOTIDE SEQUENCE [LARGE SCALE GENOMIC DNA]</scope>
    <source>
        <strain evidence="12 13">2DFW10M-5</strain>
    </source>
</reference>
<comment type="similarity">
    <text evidence="1 11">Belongs to the thymidine kinase family.</text>
</comment>
<dbReference type="OrthoDB" id="9781579at2"/>
<dbReference type="AlphaFoldDB" id="A0A387BNW6"/>
<keyword evidence="13" id="KW-1185">Reference proteome</keyword>
<feature type="binding site" evidence="9">
    <location>
        <position position="189"/>
    </location>
    <ligand>
        <name>substrate</name>
    </ligand>
</feature>
<evidence type="ECO:0000256" key="1">
    <source>
        <dbReference type="ARBA" id="ARBA00007587"/>
    </source>
</evidence>
<feature type="active site" description="Proton acceptor" evidence="8">
    <location>
        <position position="94"/>
    </location>
</feature>
<keyword evidence="3 10" id="KW-0237">DNA synthesis</keyword>
<dbReference type="InterPro" id="IPR001267">
    <property type="entry name" value="Thymidine_kinase"/>
</dbReference>
<evidence type="ECO:0000256" key="3">
    <source>
        <dbReference type="ARBA" id="ARBA00022634"/>
    </source>
</evidence>
<dbReference type="PIRSF" id="PIRSF035805">
    <property type="entry name" value="TK_cell"/>
    <property type="match status" value="1"/>
</dbReference>
<accession>A0A387BNW6</accession>
<dbReference type="PANTHER" id="PTHR11441:SF0">
    <property type="entry name" value="THYMIDINE KINASE, CYTOSOLIC"/>
    <property type="match status" value="1"/>
</dbReference>
<dbReference type="SUPFAM" id="SSF57716">
    <property type="entry name" value="Glucocorticoid receptor-like (DNA-binding domain)"/>
    <property type="match status" value="1"/>
</dbReference>
<evidence type="ECO:0000256" key="7">
    <source>
        <dbReference type="ARBA" id="ARBA00022840"/>
    </source>
</evidence>
<keyword evidence="4 10" id="KW-0808">Transferase</keyword>
<evidence type="ECO:0000256" key="2">
    <source>
        <dbReference type="ARBA" id="ARBA00012118"/>
    </source>
</evidence>
<dbReference type="EMBL" id="CP032624">
    <property type="protein sequence ID" value="AYG04162.1"/>
    <property type="molecule type" value="Genomic_DNA"/>
</dbReference>
<evidence type="ECO:0000256" key="8">
    <source>
        <dbReference type="PIRSR" id="PIRSR035805-1"/>
    </source>
</evidence>
<evidence type="ECO:0000256" key="10">
    <source>
        <dbReference type="RuleBase" id="RU000544"/>
    </source>
</evidence>
<evidence type="ECO:0000256" key="4">
    <source>
        <dbReference type="ARBA" id="ARBA00022679"/>
    </source>
</evidence>
<dbReference type="Gene3D" id="3.40.50.300">
    <property type="entry name" value="P-loop containing nucleotide triphosphate hydrolases"/>
    <property type="match status" value="1"/>
</dbReference>
<comment type="catalytic activity">
    <reaction evidence="10">
        <text>thymidine + ATP = dTMP + ADP + H(+)</text>
        <dbReference type="Rhea" id="RHEA:19129"/>
        <dbReference type="ChEBI" id="CHEBI:15378"/>
        <dbReference type="ChEBI" id="CHEBI:17748"/>
        <dbReference type="ChEBI" id="CHEBI:30616"/>
        <dbReference type="ChEBI" id="CHEBI:63528"/>
        <dbReference type="ChEBI" id="CHEBI:456216"/>
        <dbReference type="EC" id="2.7.1.21"/>
    </reaction>
</comment>
<proteinExistence type="inferred from homology"/>
<keyword evidence="5 10" id="KW-0547">Nucleotide-binding</keyword>
<evidence type="ECO:0000256" key="6">
    <source>
        <dbReference type="ARBA" id="ARBA00022777"/>
    </source>
</evidence>
<dbReference type="PANTHER" id="PTHR11441">
    <property type="entry name" value="THYMIDINE KINASE"/>
    <property type="match status" value="1"/>
</dbReference>
<evidence type="ECO:0000256" key="9">
    <source>
        <dbReference type="PIRSR" id="PIRSR035805-2"/>
    </source>
</evidence>